<sequence length="98" mass="10891">MARITFKNLKKLPVETQSGKQLGQVDDIVIDVGSHAVQQYHVKKSLLSGGEYLIAPDQVDRIEEKKVVVFDSVVGSKEEKEERRPPTVAPEGVAMMED</sequence>
<evidence type="ECO:0000259" key="2">
    <source>
        <dbReference type="Pfam" id="PF05239"/>
    </source>
</evidence>
<feature type="compositionally biased region" description="Basic and acidic residues" evidence="1">
    <location>
        <begin position="76"/>
        <end position="85"/>
    </location>
</feature>
<comment type="caution">
    <text evidence="3">The sequence shown here is derived from an EMBL/GenBank/DDBJ whole genome shotgun (WGS) entry which is preliminary data.</text>
</comment>
<accession>A0A2H0TQX4</accession>
<dbReference type="Gene3D" id="2.30.30.240">
    <property type="entry name" value="PRC-barrel domain"/>
    <property type="match status" value="1"/>
</dbReference>
<dbReference type="EMBL" id="PFCB01000017">
    <property type="protein sequence ID" value="PIR74551.1"/>
    <property type="molecule type" value="Genomic_DNA"/>
</dbReference>
<proteinExistence type="predicted"/>
<dbReference type="AlphaFoldDB" id="A0A2H0TQX4"/>
<evidence type="ECO:0000313" key="4">
    <source>
        <dbReference type="Proteomes" id="UP000230154"/>
    </source>
</evidence>
<dbReference type="Pfam" id="PF05239">
    <property type="entry name" value="PRC"/>
    <property type="match status" value="1"/>
</dbReference>
<dbReference type="InterPro" id="IPR011033">
    <property type="entry name" value="PRC_barrel-like_sf"/>
</dbReference>
<reference evidence="4" key="1">
    <citation type="submission" date="2017-09" db="EMBL/GenBank/DDBJ databases">
        <title>Depth-based differentiation of microbial function through sediment-hosted aquifers and enrichment of novel symbionts in the deep terrestrial subsurface.</title>
        <authorList>
            <person name="Probst A.J."/>
            <person name="Ladd B."/>
            <person name="Jarett J.K."/>
            <person name="Geller-Mcgrath D.E."/>
            <person name="Sieber C.M.K."/>
            <person name="Emerson J.B."/>
            <person name="Anantharaman K."/>
            <person name="Thomas B.C."/>
            <person name="Malmstrom R."/>
            <person name="Stieglmeier M."/>
            <person name="Klingl A."/>
            <person name="Woyke T."/>
            <person name="Ryan C.M."/>
            <person name="Banfield J.F."/>
        </authorList>
    </citation>
    <scope>NUCLEOTIDE SEQUENCE [LARGE SCALE GENOMIC DNA]</scope>
</reference>
<evidence type="ECO:0000313" key="3">
    <source>
        <dbReference type="EMBL" id="PIR74551.1"/>
    </source>
</evidence>
<gene>
    <name evidence="3" type="ORF">COU35_01910</name>
</gene>
<protein>
    <recommendedName>
        <fullName evidence="2">PRC-barrel domain-containing protein</fullName>
    </recommendedName>
</protein>
<dbReference type="Proteomes" id="UP000230154">
    <property type="component" value="Unassembled WGS sequence"/>
</dbReference>
<organism evidence="3 4">
    <name type="scientific">Candidatus Magasanikbacteria bacterium CG10_big_fil_rev_8_21_14_0_10_47_10</name>
    <dbReference type="NCBI Taxonomy" id="1974652"/>
    <lineage>
        <taxon>Bacteria</taxon>
        <taxon>Candidatus Magasanikiibacteriota</taxon>
    </lineage>
</organism>
<name>A0A2H0TQX4_9BACT</name>
<feature type="region of interest" description="Disordered" evidence="1">
    <location>
        <begin position="75"/>
        <end position="98"/>
    </location>
</feature>
<dbReference type="SUPFAM" id="SSF50346">
    <property type="entry name" value="PRC-barrel domain"/>
    <property type="match status" value="1"/>
</dbReference>
<evidence type="ECO:0000256" key="1">
    <source>
        <dbReference type="SAM" id="MobiDB-lite"/>
    </source>
</evidence>
<dbReference type="InterPro" id="IPR027275">
    <property type="entry name" value="PRC-brl_dom"/>
</dbReference>
<feature type="domain" description="PRC-barrel" evidence="2">
    <location>
        <begin position="4"/>
        <end position="70"/>
    </location>
</feature>